<protein>
    <submittedName>
        <fullName evidence="7">Multiple sugar transport system substrate-binding protein</fullName>
    </submittedName>
</protein>
<evidence type="ECO:0000256" key="4">
    <source>
        <dbReference type="ARBA" id="ARBA00023139"/>
    </source>
</evidence>
<dbReference type="CDD" id="cd13585">
    <property type="entry name" value="PBP2_TMBP_like"/>
    <property type="match status" value="1"/>
</dbReference>
<dbReference type="SUPFAM" id="SSF53850">
    <property type="entry name" value="Periplasmic binding protein-like II"/>
    <property type="match status" value="1"/>
</dbReference>
<keyword evidence="4" id="KW-0564">Palmitate</keyword>
<organism evidence="7 8">
    <name type="scientific">Allostreptomyces psammosilenae</name>
    <dbReference type="NCBI Taxonomy" id="1892865"/>
    <lineage>
        <taxon>Bacteria</taxon>
        <taxon>Bacillati</taxon>
        <taxon>Actinomycetota</taxon>
        <taxon>Actinomycetes</taxon>
        <taxon>Kitasatosporales</taxon>
        <taxon>Streptomycetaceae</taxon>
        <taxon>Allostreptomyces</taxon>
    </lineage>
</organism>
<dbReference type="PANTHER" id="PTHR43649">
    <property type="entry name" value="ARABINOSE-BINDING PROTEIN-RELATED"/>
    <property type="match status" value="1"/>
</dbReference>
<evidence type="ECO:0000256" key="5">
    <source>
        <dbReference type="ARBA" id="ARBA00023288"/>
    </source>
</evidence>
<dbReference type="InterPro" id="IPR050490">
    <property type="entry name" value="Bact_solute-bd_prot1"/>
</dbReference>
<proteinExistence type="predicted"/>
<keyword evidence="3" id="KW-0472">Membrane</keyword>
<dbReference type="RefSeq" id="WP_179815760.1">
    <property type="nucleotide sequence ID" value="NZ_JACBZD010000001.1"/>
</dbReference>
<accession>A0A852ZY70</accession>
<dbReference type="Gene3D" id="3.40.190.10">
    <property type="entry name" value="Periplasmic binding protein-like II"/>
    <property type="match status" value="1"/>
</dbReference>
<keyword evidence="2" id="KW-0732">Signal</keyword>
<evidence type="ECO:0000256" key="6">
    <source>
        <dbReference type="SAM" id="MobiDB-lite"/>
    </source>
</evidence>
<evidence type="ECO:0000313" key="7">
    <source>
        <dbReference type="EMBL" id="NYI07323.1"/>
    </source>
</evidence>
<dbReference type="PROSITE" id="PS51318">
    <property type="entry name" value="TAT"/>
    <property type="match status" value="1"/>
</dbReference>
<keyword evidence="7" id="KW-0762">Sugar transport</keyword>
<keyword evidence="5" id="KW-0449">Lipoprotein</keyword>
<evidence type="ECO:0000313" key="8">
    <source>
        <dbReference type="Proteomes" id="UP000567795"/>
    </source>
</evidence>
<keyword evidence="7" id="KW-0813">Transport</keyword>
<comment type="caution">
    <text evidence="7">The sequence shown here is derived from an EMBL/GenBank/DDBJ whole genome shotgun (WGS) entry which is preliminary data.</text>
</comment>
<evidence type="ECO:0000256" key="2">
    <source>
        <dbReference type="ARBA" id="ARBA00022729"/>
    </source>
</evidence>
<dbReference type="InterPro" id="IPR006311">
    <property type="entry name" value="TAT_signal"/>
</dbReference>
<keyword evidence="8" id="KW-1185">Reference proteome</keyword>
<dbReference type="Proteomes" id="UP000567795">
    <property type="component" value="Unassembled WGS sequence"/>
</dbReference>
<dbReference type="Pfam" id="PF01547">
    <property type="entry name" value="SBP_bac_1"/>
    <property type="match status" value="1"/>
</dbReference>
<dbReference type="PANTHER" id="PTHR43649:SF33">
    <property type="entry name" value="POLYGALACTURONAN_RHAMNOGALACTURONAN-BINDING PROTEIN YTCQ"/>
    <property type="match status" value="1"/>
</dbReference>
<evidence type="ECO:0000256" key="1">
    <source>
        <dbReference type="ARBA" id="ARBA00022475"/>
    </source>
</evidence>
<evidence type="ECO:0000256" key="3">
    <source>
        <dbReference type="ARBA" id="ARBA00023136"/>
    </source>
</evidence>
<keyword evidence="1" id="KW-1003">Cell membrane</keyword>
<feature type="region of interest" description="Disordered" evidence="6">
    <location>
        <begin position="1"/>
        <end position="22"/>
    </location>
</feature>
<gene>
    <name evidence="7" type="ORF">FHU37_004266</name>
</gene>
<dbReference type="AlphaFoldDB" id="A0A852ZY70"/>
<dbReference type="EMBL" id="JACBZD010000001">
    <property type="protein sequence ID" value="NYI07323.1"/>
    <property type="molecule type" value="Genomic_DNA"/>
</dbReference>
<reference evidence="7 8" key="1">
    <citation type="submission" date="2020-07" db="EMBL/GenBank/DDBJ databases">
        <title>Sequencing the genomes of 1000 actinobacteria strains.</title>
        <authorList>
            <person name="Klenk H.-P."/>
        </authorList>
    </citation>
    <scope>NUCLEOTIDE SEQUENCE [LARGE SCALE GENOMIC DNA]</scope>
    <source>
        <strain evidence="7 8">DSM 42178</strain>
    </source>
</reference>
<sequence length="455" mass="48780">MLRTSVSGPGASRDPDGRAARPSRRALLRATAGASAAALLTGALTGCARPASASRPVTVRIWSWLTGMDRYVAAFNESQSDVRVELSVIAAGLSGGYAQQTNAIRAHNAPDILHVEYQGLPQILLTGGLRDLTDDLADLADGYSPAAWRAVRPDGRTWGIPMDLAPMALYYRKDLFDRHGIAVPATWEEFRGAAEAVREVDRAARITTFPLNDGSFFAGMSWQAGDPWWRIHDGAWHVGVSGEGTLRTAQYWQEMIAGDLVRSGGTGTQDWIAGMHEGRLWGLLGASWSVGTLNKSIPEDTGRWAVTTMPTWDGVPANGMQGGTAFGISAESEVPEAALTFLRWLSTDPAVPRIGSTFTSPFPAYLSNREVARESYRGGYFLGDPVYDVLDEAATRVPEWTWGPNALGLFSTVVDAFGGVPTGDTTLPDAVRRVQSAAVATMRERGLAVVEGNAA</sequence>
<name>A0A852ZY70_9ACTN</name>
<dbReference type="InterPro" id="IPR006059">
    <property type="entry name" value="SBP"/>
</dbReference>